<reference evidence="3 4" key="1">
    <citation type="submission" date="2020-08" db="EMBL/GenBank/DDBJ databases">
        <title>A novel species.</title>
        <authorList>
            <person name="Gao J."/>
        </authorList>
    </citation>
    <scope>NUCLEOTIDE SEQUENCE [LARGE SCALE GENOMIC DNA]</scope>
    <source>
        <strain evidence="3 4">CRXT-G-22</strain>
    </source>
</reference>
<evidence type="ECO:0000259" key="2">
    <source>
        <dbReference type="Pfam" id="PF14219"/>
    </source>
</evidence>
<dbReference type="KEGG" id="sroi:IAG44_15015"/>
<dbReference type="Pfam" id="PF14219">
    <property type="entry name" value="DUF4328"/>
    <property type="match status" value="1"/>
</dbReference>
<keyword evidence="4" id="KW-1185">Reference proteome</keyword>
<dbReference type="Proteomes" id="UP000516052">
    <property type="component" value="Chromosome"/>
</dbReference>
<feature type="domain" description="DUF4328" evidence="2">
    <location>
        <begin position="52"/>
        <end position="202"/>
    </location>
</feature>
<sequence length="222" mass="24031">MSVVWLRSPVGLGRATAVLLGAVVAGQFFSLWAGGVTYGVYDDLAAGVDVVERAEDADRLTNLAAMIQTPLLIAAVVVYLCWFWRVRVNGEVFEPGGHAKARGWVIGAWFVPVVNLWFPRRLMVDVWNASAPLGRTVSPALVNVWWAAWILWLLAGRVGAAMVRHADTAAELRRLTGMTMVTDAVEAVAGVLAILVVLRVTRMQNEKALAGAWTAALPVRMG</sequence>
<keyword evidence="1" id="KW-0472">Membrane</keyword>
<dbReference type="InterPro" id="IPR025565">
    <property type="entry name" value="DUF4328"/>
</dbReference>
<protein>
    <submittedName>
        <fullName evidence="3">DUF4328 domain-containing protein</fullName>
    </submittedName>
</protein>
<keyword evidence="1" id="KW-0812">Transmembrane</keyword>
<evidence type="ECO:0000256" key="1">
    <source>
        <dbReference type="SAM" id="Phobius"/>
    </source>
</evidence>
<dbReference type="AlphaFoldDB" id="A0A7H0ICV3"/>
<feature type="transmembrane region" description="Helical" evidence="1">
    <location>
        <begin position="175"/>
        <end position="198"/>
    </location>
</feature>
<gene>
    <name evidence="3" type="ORF">IAG44_15015</name>
</gene>
<feature type="transmembrane region" description="Helical" evidence="1">
    <location>
        <begin position="140"/>
        <end position="163"/>
    </location>
</feature>
<proteinExistence type="predicted"/>
<dbReference type="EMBL" id="CP060828">
    <property type="protein sequence ID" value="QNP70619.1"/>
    <property type="molecule type" value="Genomic_DNA"/>
</dbReference>
<organism evidence="3 4">
    <name type="scientific">Streptomyces roseirectus</name>
    <dbReference type="NCBI Taxonomy" id="2768066"/>
    <lineage>
        <taxon>Bacteria</taxon>
        <taxon>Bacillati</taxon>
        <taxon>Actinomycetota</taxon>
        <taxon>Actinomycetes</taxon>
        <taxon>Kitasatosporales</taxon>
        <taxon>Streptomycetaceae</taxon>
        <taxon>Streptomyces</taxon>
    </lineage>
</organism>
<name>A0A7H0ICV3_9ACTN</name>
<feature type="transmembrane region" description="Helical" evidence="1">
    <location>
        <begin position="63"/>
        <end position="82"/>
    </location>
</feature>
<accession>A0A7H0ICV3</accession>
<evidence type="ECO:0000313" key="3">
    <source>
        <dbReference type="EMBL" id="QNP70619.1"/>
    </source>
</evidence>
<feature type="transmembrane region" description="Helical" evidence="1">
    <location>
        <begin position="12"/>
        <end position="33"/>
    </location>
</feature>
<feature type="transmembrane region" description="Helical" evidence="1">
    <location>
        <begin position="103"/>
        <end position="120"/>
    </location>
</feature>
<keyword evidence="1" id="KW-1133">Transmembrane helix</keyword>
<evidence type="ECO:0000313" key="4">
    <source>
        <dbReference type="Proteomes" id="UP000516052"/>
    </source>
</evidence>